<dbReference type="GO" id="GO:0003677">
    <property type="term" value="F:DNA binding"/>
    <property type="evidence" value="ECO:0007669"/>
    <property type="project" value="UniProtKB-KW"/>
</dbReference>
<dbReference type="OrthoDB" id="777252at2759"/>
<dbReference type="Pfam" id="PF02365">
    <property type="entry name" value="NAM"/>
    <property type="match status" value="1"/>
</dbReference>
<dbReference type="GeneID" id="104587335"/>
<feature type="domain" description="NAC" evidence="8">
    <location>
        <begin position="7"/>
        <end position="157"/>
    </location>
</feature>
<evidence type="ECO:0000256" key="7">
    <source>
        <dbReference type="SAM" id="Phobius"/>
    </source>
</evidence>
<keyword evidence="7" id="KW-1133">Transmembrane helix</keyword>
<dbReference type="SUPFAM" id="SSF101941">
    <property type="entry name" value="NAC domain"/>
    <property type="match status" value="1"/>
</dbReference>
<keyword evidence="9" id="KW-1185">Reference proteome</keyword>
<dbReference type="eggNOG" id="ENOG502QTKI">
    <property type="taxonomic scope" value="Eukaryota"/>
</dbReference>
<dbReference type="Proteomes" id="UP000189703">
    <property type="component" value="Unplaced"/>
</dbReference>
<evidence type="ECO:0000259" key="8">
    <source>
        <dbReference type="PROSITE" id="PS51005"/>
    </source>
</evidence>
<evidence type="ECO:0000313" key="9">
    <source>
        <dbReference type="Proteomes" id="UP000189703"/>
    </source>
</evidence>
<evidence type="ECO:0000256" key="6">
    <source>
        <dbReference type="SAM" id="MobiDB-lite"/>
    </source>
</evidence>
<dbReference type="PANTHER" id="PTHR31744">
    <property type="entry name" value="PROTEIN CUP-SHAPED COTYLEDON 2-RELATED"/>
    <property type="match status" value="1"/>
</dbReference>
<evidence type="ECO:0000256" key="2">
    <source>
        <dbReference type="ARBA" id="ARBA00023015"/>
    </source>
</evidence>
<gene>
    <name evidence="10" type="primary">LOC104587335</name>
</gene>
<dbReference type="GO" id="GO:0005634">
    <property type="term" value="C:nucleus"/>
    <property type="evidence" value="ECO:0007669"/>
    <property type="project" value="UniProtKB-SubCell"/>
</dbReference>
<accession>A0A1U7YSI3</accession>
<dbReference type="FunCoup" id="A0A1U7YSI3">
    <property type="interactions" value="4167"/>
</dbReference>
<evidence type="ECO:0000256" key="4">
    <source>
        <dbReference type="ARBA" id="ARBA00023163"/>
    </source>
</evidence>
<evidence type="ECO:0000256" key="1">
    <source>
        <dbReference type="ARBA" id="ARBA00004123"/>
    </source>
</evidence>
<evidence type="ECO:0000313" key="10">
    <source>
        <dbReference type="RefSeq" id="XP_010243195.1"/>
    </source>
</evidence>
<sequence length="557" mass="62354">MGGEAALAPGFRFHPTDEELVSYYLKRKVLGKPFRFDAISEIDVYKSEPWDLPGLSKLKTRDLQWYFFGALDKKYGNGSRTNRATDQGYWKTTGKDRPVRRNNRTVGMKKTLVYHIGRAPRGERTNWVMHEYRLVDEELERAGVQQDAYVLCRIFQKSGSGPKNGEQYGAPFIEEEWDDNENMLVPQGEIGDFALLNGGDDIYYNDNIEQQDPGIGPSENVSAPLSVYTGNNFDYLEESGDVKDDHKLFIGMGRRDNMLELPDDQRFIDLPEEYQTDPTPVKDDYFVELDDLVNSVDDGYHGDDPVNEELRFFNASDSLPANDGSFIEINDLRNPSKADPSGFEMLDEYLVYFDATENDPQSSMLDQSVLSQEVKQELVEEPLRPKSMTQGSDGASSSKQPETTQFTPDVQYDEGWDSNIVKRVSRMLGSIHAPPAFAAEFPVKEAAIGQNSSAEASNPVHVTAGMIRISGMTIRSAGNYSSFGKNNVDLLLSYGMTRGDMIAAKQLIGGTAATDPMANILSGKAGSVMIHGGFYFIFFWVLILSVSFKIASYIYTR</sequence>
<evidence type="ECO:0000256" key="5">
    <source>
        <dbReference type="ARBA" id="ARBA00023242"/>
    </source>
</evidence>
<dbReference type="PROSITE" id="PS51005">
    <property type="entry name" value="NAC"/>
    <property type="match status" value="1"/>
</dbReference>
<proteinExistence type="predicted"/>
<keyword evidence="7" id="KW-0812">Transmembrane</keyword>
<protein>
    <submittedName>
        <fullName evidence="10">NAC domain-containing protein 53-like isoform X1</fullName>
    </submittedName>
</protein>
<name>A0A1U7YSI3_NELNU</name>
<reference evidence="10" key="1">
    <citation type="submission" date="2025-08" db="UniProtKB">
        <authorList>
            <consortium name="RefSeq"/>
        </authorList>
    </citation>
    <scope>IDENTIFICATION</scope>
</reference>
<dbReference type="Gene3D" id="2.170.150.80">
    <property type="entry name" value="NAC domain"/>
    <property type="match status" value="1"/>
</dbReference>
<keyword evidence="5" id="KW-0539">Nucleus</keyword>
<comment type="subcellular location">
    <subcellularLocation>
        <location evidence="1">Nucleus</location>
    </subcellularLocation>
</comment>
<feature type="compositionally biased region" description="Polar residues" evidence="6">
    <location>
        <begin position="387"/>
        <end position="408"/>
    </location>
</feature>
<dbReference type="InterPro" id="IPR003441">
    <property type="entry name" value="NAC-dom"/>
</dbReference>
<keyword evidence="4" id="KW-0804">Transcription</keyword>
<feature type="transmembrane region" description="Helical" evidence="7">
    <location>
        <begin position="534"/>
        <end position="555"/>
    </location>
</feature>
<feature type="region of interest" description="Disordered" evidence="6">
    <location>
        <begin position="380"/>
        <end position="411"/>
    </location>
</feature>
<dbReference type="InParanoid" id="A0A1U7YSI3"/>
<organism evidence="9 10">
    <name type="scientific">Nelumbo nucifera</name>
    <name type="common">Sacred lotus</name>
    <dbReference type="NCBI Taxonomy" id="4432"/>
    <lineage>
        <taxon>Eukaryota</taxon>
        <taxon>Viridiplantae</taxon>
        <taxon>Streptophyta</taxon>
        <taxon>Embryophyta</taxon>
        <taxon>Tracheophyta</taxon>
        <taxon>Spermatophyta</taxon>
        <taxon>Magnoliopsida</taxon>
        <taxon>Proteales</taxon>
        <taxon>Nelumbonaceae</taxon>
        <taxon>Nelumbo</taxon>
    </lineage>
</organism>
<keyword evidence="7" id="KW-0472">Membrane</keyword>
<dbReference type="GO" id="GO:0006355">
    <property type="term" value="P:regulation of DNA-templated transcription"/>
    <property type="evidence" value="ECO:0007669"/>
    <property type="project" value="InterPro"/>
</dbReference>
<dbReference type="OMA" id="PDEENGC"/>
<dbReference type="KEGG" id="nnu:104587335"/>
<keyword evidence="3" id="KW-0238">DNA-binding</keyword>
<dbReference type="FunFam" id="2.170.150.80:FF:000002">
    <property type="entry name" value="Nac domain-containing protein 86"/>
    <property type="match status" value="1"/>
</dbReference>
<evidence type="ECO:0000256" key="3">
    <source>
        <dbReference type="ARBA" id="ARBA00023125"/>
    </source>
</evidence>
<keyword evidence="2" id="KW-0805">Transcription regulation</keyword>
<dbReference type="RefSeq" id="XP_010243195.1">
    <property type="nucleotide sequence ID" value="XM_010244893.2"/>
</dbReference>
<dbReference type="InterPro" id="IPR036093">
    <property type="entry name" value="NAC_dom_sf"/>
</dbReference>
<dbReference type="PANTHER" id="PTHR31744:SF210">
    <property type="entry name" value="NAC DOMAIN-CONTAINING PROTEIN 86-LIKE"/>
    <property type="match status" value="1"/>
</dbReference>
<dbReference type="AlphaFoldDB" id="A0A1U7YSI3"/>